<feature type="transmembrane region" description="Helical" evidence="2">
    <location>
        <begin position="141"/>
        <end position="159"/>
    </location>
</feature>
<gene>
    <name evidence="3" type="ORF">ARMSODRAFT_1011602</name>
</gene>
<reference evidence="4" key="1">
    <citation type="journal article" date="2017" name="Nat. Ecol. Evol.">
        <title>Genome expansion and lineage-specific genetic innovations in the forest pathogenic fungi Armillaria.</title>
        <authorList>
            <person name="Sipos G."/>
            <person name="Prasanna A.N."/>
            <person name="Walter M.C."/>
            <person name="O'Connor E."/>
            <person name="Balint B."/>
            <person name="Krizsan K."/>
            <person name="Kiss B."/>
            <person name="Hess J."/>
            <person name="Varga T."/>
            <person name="Slot J."/>
            <person name="Riley R."/>
            <person name="Boka B."/>
            <person name="Rigling D."/>
            <person name="Barry K."/>
            <person name="Lee J."/>
            <person name="Mihaltcheva S."/>
            <person name="LaButti K."/>
            <person name="Lipzen A."/>
            <person name="Waldron R."/>
            <person name="Moloney N.M."/>
            <person name="Sperisen C."/>
            <person name="Kredics L."/>
            <person name="Vagvoelgyi C."/>
            <person name="Patrignani A."/>
            <person name="Fitzpatrick D."/>
            <person name="Nagy I."/>
            <person name="Doyle S."/>
            <person name="Anderson J.B."/>
            <person name="Grigoriev I.V."/>
            <person name="Gueldener U."/>
            <person name="Muensterkoetter M."/>
            <person name="Nagy L.G."/>
        </authorList>
    </citation>
    <scope>NUCLEOTIDE SEQUENCE [LARGE SCALE GENOMIC DNA]</scope>
    <source>
        <strain evidence="4">28-4</strain>
    </source>
</reference>
<keyword evidence="2" id="KW-1133">Transmembrane helix</keyword>
<dbReference type="EMBL" id="KZ293416">
    <property type="protein sequence ID" value="PBK76337.1"/>
    <property type="molecule type" value="Genomic_DNA"/>
</dbReference>
<feature type="transmembrane region" description="Helical" evidence="2">
    <location>
        <begin position="171"/>
        <end position="194"/>
    </location>
</feature>
<feature type="transmembrane region" description="Helical" evidence="2">
    <location>
        <begin position="57"/>
        <end position="78"/>
    </location>
</feature>
<dbReference type="AlphaFoldDB" id="A0A2H3CHU2"/>
<feature type="compositionally biased region" description="Basic and acidic residues" evidence="1">
    <location>
        <begin position="319"/>
        <end position="344"/>
    </location>
</feature>
<evidence type="ECO:0000313" key="3">
    <source>
        <dbReference type="EMBL" id="PBK76337.1"/>
    </source>
</evidence>
<keyword evidence="2" id="KW-0472">Membrane</keyword>
<feature type="transmembrane region" description="Helical" evidence="2">
    <location>
        <begin position="28"/>
        <end position="50"/>
    </location>
</feature>
<protein>
    <submittedName>
        <fullName evidence="3">Uncharacterized protein</fullName>
    </submittedName>
</protein>
<organism evidence="3 4">
    <name type="scientific">Armillaria solidipes</name>
    <dbReference type="NCBI Taxonomy" id="1076256"/>
    <lineage>
        <taxon>Eukaryota</taxon>
        <taxon>Fungi</taxon>
        <taxon>Dikarya</taxon>
        <taxon>Basidiomycota</taxon>
        <taxon>Agaricomycotina</taxon>
        <taxon>Agaricomycetes</taxon>
        <taxon>Agaricomycetidae</taxon>
        <taxon>Agaricales</taxon>
        <taxon>Marasmiineae</taxon>
        <taxon>Physalacriaceae</taxon>
        <taxon>Armillaria</taxon>
    </lineage>
</organism>
<evidence type="ECO:0000313" key="4">
    <source>
        <dbReference type="Proteomes" id="UP000218334"/>
    </source>
</evidence>
<sequence length="418" mass="45704">MQADLPPDVTSTDVASILSILDAEINRLILAAHLQGIYSGVLAVALWTMFMQTIRPVALALVAIIIIVFIMTFANFSLNWLTVRSALVGNGENILTQITRMKKTETAVRMATGIMAALSTLLVDSIMIWRCWLVWGQRWQIVLLPSLCLAAGIACKIVITKQQYLYDANTSVLLSVYASLALATTLLCTLLMIYRILAVARATDGGGNGPRAYRHVIEVFIESSALYAVSLIVYVACTVARDSEGYYYLDPIAGFTRGISPTILLGRVAAGHARPDDSWKGSVMTSPLRFGQDKTEDESVVPGLSRFEDDFEAQPGNPREVEHSSTDLREDTKQGDSAATEDRLGLAGDDPEARIVKEICRGSRTSSTYFVILLGSYSARTNAFSARSQYPAGLTVLLNQPQIPKDTPELDADVLDRW</sequence>
<dbReference type="Proteomes" id="UP000218334">
    <property type="component" value="Unassembled WGS sequence"/>
</dbReference>
<keyword evidence="4" id="KW-1185">Reference proteome</keyword>
<dbReference type="STRING" id="1076256.A0A2H3CHU2"/>
<feature type="region of interest" description="Disordered" evidence="1">
    <location>
        <begin position="308"/>
        <end position="347"/>
    </location>
</feature>
<accession>A0A2H3CHU2</accession>
<keyword evidence="2" id="KW-0812">Transmembrane</keyword>
<evidence type="ECO:0000256" key="1">
    <source>
        <dbReference type="SAM" id="MobiDB-lite"/>
    </source>
</evidence>
<feature type="transmembrane region" description="Helical" evidence="2">
    <location>
        <begin position="110"/>
        <end position="129"/>
    </location>
</feature>
<name>A0A2H3CHU2_9AGAR</name>
<evidence type="ECO:0000256" key="2">
    <source>
        <dbReference type="SAM" id="Phobius"/>
    </source>
</evidence>
<proteinExistence type="predicted"/>